<evidence type="ECO:0000313" key="2">
    <source>
        <dbReference type="RefSeq" id="XP_059601911.1"/>
    </source>
</evidence>
<name>A0AAJ8E086_ASPNG</name>
<feature type="region of interest" description="Disordered" evidence="1">
    <location>
        <begin position="43"/>
        <end position="63"/>
    </location>
</feature>
<organism evidence="2">
    <name type="scientific">Aspergillus niger</name>
    <dbReference type="NCBI Taxonomy" id="5061"/>
    <lineage>
        <taxon>Eukaryota</taxon>
        <taxon>Fungi</taxon>
        <taxon>Dikarya</taxon>
        <taxon>Ascomycota</taxon>
        <taxon>Pezizomycotina</taxon>
        <taxon>Eurotiomycetes</taxon>
        <taxon>Eurotiomycetidae</taxon>
        <taxon>Eurotiales</taxon>
        <taxon>Aspergillaceae</taxon>
        <taxon>Aspergillus</taxon>
        <taxon>Aspergillus subgen. Circumdati</taxon>
    </lineage>
</organism>
<proteinExistence type="predicted"/>
<dbReference type="RefSeq" id="XP_059601911.1">
    <property type="nucleotide sequence ID" value="XM_059743572.1"/>
</dbReference>
<accession>A0AAJ8E086</accession>
<dbReference type="VEuPathDB" id="FungiDB:An12g08170"/>
<dbReference type="AlphaFoldDB" id="A0AAJ8E086"/>
<reference evidence="2" key="2">
    <citation type="submission" date="2025-08" db="UniProtKB">
        <authorList>
            <consortium name="RefSeq"/>
        </authorList>
    </citation>
    <scope>IDENTIFICATION</scope>
</reference>
<dbReference type="KEGG" id="ang:An12g08170"/>
<reference evidence="2" key="1">
    <citation type="submission" date="2025-02" db="EMBL/GenBank/DDBJ databases">
        <authorList>
            <consortium name="NCBI Genome Project"/>
        </authorList>
    </citation>
    <scope>NUCLEOTIDE SEQUENCE</scope>
</reference>
<evidence type="ECO:0000256" key="1">
    <source>
        <dbReference type="SAM" id="MobiDB-lite"/>
    </source>
</evidence>
<feature type="compositionally biased region" description="Gly residues" evidence="1">
    <location>
        <begin position="49"/>
        <end position="63"/>
    </location>
</feature>
<dbReference type="GeneID" id="84592667"/>
<gene>
    <name evidence="2" type="ORF">An12g08170</name>
</gene>
<sequence length="143" mass="15096">MPGKTGNGIHATKLLVDLSVRGGVLCYTVYGWTCEGKKDSHGSVQSGFGNEGGDEGSGGGVPLGGKANGGWKHMVDGFDGWLAVQWSVHSVLVFSLFTPGILVEQAGLLLPTCLRHLAPTSYLKPHQGCRAPDLTHSFYWASV</sequence>
<protein>
    <submittedName>
        <fullName evidence="2">Uncharacterized protein</fullName>
    </submittedName>
</protein>